<keyword evidence="2" id="KW-1185">Reference proteome</keyword>
<dbReference type="Proteomes" id="UP000326112">
    <property type="component" value="Unassembled WGS sequence"/>
</dbReference>
<protein>
    <submittedName>
        <fullName evidence="1">Uncharacterized protein</fullName>
    </submittedName>
</protein>
<accession>A0A5N7KGI6</accession>
<reference evidence="1 2" key="1">
    <citation type="journal article" date="2020" name="Int. J. Syst. Evol. Microbiol.">
        <title>Pseudomonas kitaguniensis sp. nov., a pathogen causing bacterial rot of Welsh onion in Japan.</title>
        <authorList>
            <person name="Sawada H."/>
            <person name="Fujikawa T."/>
            <person name="Nishiwaki Y."/>
            <person name="Horita H."/>
        </authorList>
    </citation>
    <scope>NUCLEOTIDE SEQUENCE [LARGE SCALE GENOMIC DNA]</scope>
    <source>
        <strain evidence="1 2">MAFF 212408</strain>
    </source>
</reference>
<evidence type="ECO:0000313" key="2">
    <source>
        <dbReference type="Proteomes" id="UP000326112"/>
    </source>
</evidence>
<dbReference type="RefSeq" id="WP_152745117.1">
    <property type="nucleotide sequence ID" value="NZ_VUAZ01000003.1"/>
</dbReference>
<reference evidence="1 2" key="2">
    <citation type="journal article" date="2023" name="Plant Pathol.">
        <title>Dismantling and reorganizing Pseudomonas marginalis sensu#lato.</title>
        <authorList>
            <person name="Sawada H."/>
            <person name="Fujikawa T."/>
            <person name="Satou M."/>
        </authorList>
    </citation>
    <scope>NUCLEOTIDE SEQUENCE [LARGE SCALE GENOMIC DNA]</scope>
    <source>
        <strain evidence="1 2">MAFF 212408</strain>
    </source>
</reference>
<proteinExistence type="predicted"/>
<evidence type="ECO:0000313" key="1">
    <source>
        <dbReference type="EMBL" id="MPR00691.1"/>
    </source>
</evidence>
<organism evidence="1 2">
    <name type="scientific">Pseudomonas kitaguniensis</name>
    <dbReference type="NCBI Taxonomy" id="2607908"/>
    <lineage>
        <taxon>Bacteria</taxon>
        <taxon>Pseudomonadati</taxon>
        <taxon>Pseudomonadota</taxon>
        <taxon>Gammaproteobacteria</taxon>
        <taxon>Pseudomonadales</taxon>
        <taxon>Pseudomonadaceae</taxon>
        <taxon>Pseudomonas</taxon>
    </lineage>
</organism>
<sequence>MLKNLANNDLQCIEESFLLAVDHKACGLSVDSAKTRIKNLTLRLFASGVFTNTDLITHFEDMISDPEIELLARRESACKVINAAVALSTSLAGNGAVIEMYF</sequence>
<gene>
    <name evidence="1" type="ORF">F0169_00575</name>
</gene>
<name>A0A5N7KGI6_9PSED</name>
<dbReference type="EMBL" id="VUAZ01000003">
    <property type="protein sequence ID" value="MPR00691.1"/>
    <property type="molecule type" value="Genomic_DNA"/>
</dbReference>
<comment type="caution">
    <text evidence="1">The sequence shown here is derived from an EMBL/GenBank/DDBJ whole genome shotgun (WGS) entry which is preliminary data.</text>
</comment>